<proteinExistence type="predicted"/>
<feature type="region of interest" description="Disordered" evidence="1">
    <location>
        <begin position="33"/>
        <end position="79"/>
    </location>
</feature>
<comment type="caution">
    <text evidence="2">The sequence shown here is derived from an EMBL/GenBank/DDBJ whole genome shotgun (WGS) entry which is preliminary data.</text>
</comment>
<accession>A0A3D8SK88</accession>
<dbReference type="AlphaFoldDB" id="A0A3D8SK88"/>
<protein>
    <submittedName>
        <fullName evidence="2">Uncharacterized protein</fullName>
    </submittedName>
</protein>
<dbReference type="GeneID" id="38113603"/>
<organism evidence="2 3">
    <name type="scientific">Aspergillus mulundensis</name>
    <dbReference type="NCBI Taxonomy" id="1810919"/>
    <lineage>
        <taxon>Eukaryota</taxon>
        <taxon>Fungi</taxon>
        <taxon>Dikarya</taxon>
        <taxon>Ascomycota</taxon>
        <taxon>Pezizomycotina</taxon>
        <taxon>Eurotiomycetes</taxon>
        <taxon>Eurotiomycetidae</taxon>
        <taxon>Eurotiales</taxon>
        <taxon>Aspergillaceae</taxon>
        <taxon>Aspergillus</taxon>
        <taxon>Aspergillus subgen. Nidulantes</taxon>
    </lineage>
</organism>
<reference evidence="2 3" key="1">
    <citation type="journal article" date="2018" name="IMA Fungus">
        <title>IMA Genome-F 9: Draft genome sequence of Annulohypoxylon stygium, Aspergillus mulundensis, Berkeleyomyces basicola (syn. Thielaviopsis basicola), Ceratocystis smalleyi, two Cercospora beticola strains, Coleophoma cylindrospora, Fusarium fracticaudum, Phialophora cf. hyalina, and Morchella septimelata.</title>
        <authorList>
            <person name="Wingfield B.D."/>
            <person name="Bills G.F."/>
            <person name="Dong Y."/>
            <person name="Huang W."/>
            <person name="Nel W.J."/>
            <person name="Swalarsk-Parry B.S."/>
            <person name="Vaghefi N."/>
            <person name="Wilken P.M."/>
            <person name="An Z."/>
            <person name="de Beer Z.W."/>
            <person name="De Vos L."/>
            <person name="Chen L."/>
            <person name="Duong T.A."/>
            <person name="Gao Y."/>
            <person name="Hammerbacher A."/>
            <person name="Kikkert J.R."/>
            <person name="Li Y."/>
            <person name="Li H."/>
            <person name="Li K."/>
            <person name="Li Q."/>
            <person name="Liu X."/>
            <person name="Ma X."/>
            <person name="Naidoo K."/>
            <person name="Pethybridge S.J."/>
            <person name="Sun J."/>
            <person name="Steenkamp E.T."/>
            <person name="van der Nest M.A."/>
            <person name="van Wyk S."/>
            <person name="Wingfield M.J."/>
            <person name="Xiong C."/>
            <person name="Yue Q."/>
            <person name="Zhang X."/>
        </authorList>
    </citation>
    <scope>NUCLEOTIDE SEQUENCE [LARGE SCALE GENOMIC DNA]</scope>
    <source>
        <strain evidence="2 3">DSM 5745</strain>
    </source>
</reference>
<evidence type="ECO:0000313" key="3">
    <source>
        <dbReference type="Proteomes" id="UP000256690"/>
    </source>
</evidence>
<dbReference type="RefSeq" id="XP_026606115.1">
    <property type="nucleotide sequence ID" value="XM_026745249.1"/>
</dbReference>
<keyword evidence="3" id="KW-1185">Reference proteome</keyword>
<feature type="compositionally biased region" description="Basic and acidic residues" evidence="1">
    <location>
        <begin position="58"/>
        <end position="79"/>
    </location>
</feature>
<dbReference type="Proteomes" id="UP000256690">
    <property type="component" value="Unassembled WGS sequence"/>
</dbReference>
<dbReference type="EMBL" id="PVWQ01000003">
    <property type="protein sequence ID" value="RDW86591.1"/>
    <property type="molecule type" value="Genomic_DNA"/>
</dbReference>
<sequence length="79" mass="8450">MAVEQNPDPDPEHVPGVLDTEYPVTGASICQSVNPIRPKYAVPGSGPAPPRPPVRTQDSARLDSRDDLGPDLKLHTQKG</sequence>
<name>A0A3D8SK88_9EURO</name>
<evidence type="ECO:0000256" key="1">
    <source>
        <dbReference type="SAM" id="MobiDB-lite"/>
    </source>
</evidence>
<evidence type="ECO:0000313" key="2">
    <source>
        <dbReference type="EMBL" id="RDW86591.1"/>
    </source>
</evidence>
<gene>
    <name evidence="2" type="ORF">DSM5745_03233</name>
</gene>